<dbReference type="InterPro" id="IPR010982">
    <property type="entry name" value="Lambda_DNA-bd_dom_sf"/>
</dbReference>
<dbReference type="InterPro" id="IPR001387">
    <property type="entry name" value="Cro/C1-type_HTH"/>
</dbReference>
<dbReference type="Proteomes" id="UP000037755">
    <property type="component" value="Unassembled WGS sequence"/>
</dbReference>
<keyword evidence="4" id="KW-1185">Reference proteome</keyword>
<dbReference type="SUPFAM" id="SSF47413">
    <property type="entry name" value="lambda repressor-like DNA-binding domains"/>
    <property type="match status" value="1"/>
</dbReference>
<evidence type="ECO:0000313" key="3">
    <source>
        <dbReference type="EMBL" id="KOS05243.1"/>
    </source>
</evidence>
<feature type="compositionally biased region" description="Polar residues" evidence="1">
    <location>
        <begin position="75"/>
        <end position="98"/>
    </location>
</feature>
<dbReference type="PROSITE" id="PS50943">
    <property type="entry name" value="HTH_CROC1"/>
    <property type="match status" value="1"/>
</dbReference>
<organism evidence="3 4">
    <name type="scientific">Flavobacterium akiainvivens</name>
    <dbReference type="NCBI Taxonomy" id="1202724"/>
    <lineage>
        <taxon>Bacteria</taxon>
        <taxon>Pseudomonadati</taxon>
        <taxon>Bacteroidota</taxon>
        <taxon>Flavobacteriia</taxon>
        <taxon>Flavobacteriales</taxon>
        <taxon>Flavobacteriaceae</taxon>
        <taxon>Flavobacterium</taxon>
    </lineage>
</organism>
<dbReference type="OrthoDB" id="1034290at2"/>
<feature type="domain" description="HTH cro/C1-type" evidence="2">
    <location>
        <begin position="11"/>
        <end position="63"/>
    </location>
</feature>
<dbReference type="CDD" id="cd00093">
    <property type="entry name" value="HTH_XRE"/>
    <property type="match status" value="1"/>
</dbReference>
<dbReference type="GO" id="GO:0003677">
    <property type="term" value="F:DNA binding"/>
    <property type="evidence" value="ECO:0007669"/>
    <property type="project" value="InterPro"/>
</dbReference>
<sequence length="160" mass="18394">MLNIEDFIRRIQILMDYYNISASVFADKLTVQRSSLSHLMSGRNKPSLDFIMRITEAYPEADLYWLLYGQGEFPKNSSQSQSQFTGNPQESFKSQSQFTAATANTVAENELDLFSREESVQPEFSEAQQLQTETTTENLEIERIVIFYTNGTFKNYNPGQ</sequence>
<dbReference type="GO" id="GO:0045892">
    <property type="term" value="P:negative regulation of DNA-templated transcription"/>
    <property type="evidence" value="ECO:0007669"/>
    <property type="project" value="InterPro"/>
</dbReference>
<gene>
    <name evidence="3" type="ORF">AM493_03725</name>
</gene>
<dbReference type="SMART" id="SM00530">
    <property type="entry name" value="HTH_XRE"/>
    <property type="match status" value="1"/>
</dbReference>
<comment type="caution">
    <text evidence="3">The sequence shown here is derived from an EMBL/GenBank/DDBJ whole genome shotgun (WGS) entry which is preliminary data.</text>
</comment>
<dbReference type="Gene3D" id="1.10.260.40">
    <property type="entry name" value="lambda repressor-like DNA-binding domains"/>
    <property type="match status" value="1"/>
</dbReference>
<dbReference type="STRING" id="1202724.AM493_03725"/>
<dbReference type="PATRIC" id="fig|1202724.3.peg.766"/>
<accession>A0A0M8M7V0</accession>
<dbReference type="InterPro" id="IPR010744">
    <property type="entry name" value="Phage_CI_N"/>
</dbReference>
<reference evidence="3 4" key="1">
    <citation type="submission" date="2015-08" db="EMBL/GenBank/DDBJ databases">
        <title>Whole genome sequence of Flavobacterium akiainvivens IK-1T, from decaying Wikstroemia oahuensis, an endemic Hawaiian shrub.</title>
        <authorList>
            <person name="Wan X."/>
            <person name="Hou S."/>
            <person name="Saito J."/>
            <person name="Donachie S."/>
        </authorList>
    </citation>
    <scope>NUCLEOTIDE SEQUENCE [LARGE SCALE GENOMIC DNA]</scope>
    <source>
        <strain evidence="3 4">IK-1</strain>
    </source>
</reference>
<dbReference type="EMBL" id="LIYD01000005">
    <property type="protein sequence ID" value="KOS05243.1"/>
    <property type="molecule type" value="Genomic_DNA"/>
</dbReference>
<feature type="region of interest" description="Disordered" evidence="1">
    <location>
        <begin position="74"/>
        <end position="98"/>
    </location>
</feature>
<name>A0A0M8M7V0_9FLAO</name>
<evidence type="ECO:0000256" key="1">
    <source>
        <dbReference type="SAM" id="MobiDB-lite"/>
    </source>
</evidence>
<evidence type="ECO:0000313" key="4">
    <source>
        <dbReference type="Proteomes" id="UP000037755"/>
    </source>
</evidence>
<protein>
    <recommendedName>
        <fullName evidence="2">HTH cro/C1-type domain-containing protein</fullName>
    </recommendedName>
</protein>
<dbReference type="Pfam" id="PF07022">
    <property type="entry name" value="Phage_CI_repr"/>
    <property type="match status" value="1"/>
</dbReference>
<proteinExistence type="predicted"/>
<evidence type="ECO:0000259" key="2">
    <source>
        <dbReference type="PROSITE" id="PS50943"/>
    </source>
</evidence>
<dbReference type="AlphaFoldDB" id="A0A0M8M7V0"/>